<evidence type="ECO:0000256" key="5">
    <source>
        <dbReference type="ARBA" id="ARBA00023242"/>
    </source>
</evidence>
<evidence type="ECO:0000313" key="10">
    <source>
        <dbReference type="EMBL" id="KAH7277570.1"/>
    </source>
</evidence>
<comment type="caution">
    <text evidence="10">The sequence shown here is derived from an EMBL/GenBank/DDBJ whole genome shotgun (WGS) entry which is preliminary data.</text>
</comment>
<dbReference type="PROSITE" id="PS51282">
    <property type="entry name" value="DWNN"/>
    <property type="match status" value="1"/>
</dbReference>
<dbReference type="GO" id="GO:0061630">
    <property type="term" value="F:ubiquitin protein ligase activity"/>
    <property type="evidence" value="ECO:0007669"/>
    <property type="project" value="InterPro"/>
</dbReference>
<feature type="compositionally biased region" description="Basic and acidic residues" evidence="7">
    <location>
        <begin position="573"/>
        <end position="584"/>
    </location>
</feature>
<evidence type="ECO:0000256" key="3">
    <source>
        <dbReference type="ARBA" id="ARBA00022771"/>
    </source>
</evidence>
<dbReference type="GO" id="GO:0008270">
    <property type="term" value="F:zinc ion binding"/>
    <property type="evidence" value="ECO:0007669"/>
    <property type="project" value="UniProtKB-KW"/>
</dbReference>
<feature type="region of interest" description="Disordered" evidence="7">
    <location>
        <begin position="683"/>
        <end position="790"/>
    </location>
</feature>
<name>A0A8T2Q1L3_CERRI</name>
<keyword evidence="11" id="KW-1185">Reference proteome</keyword>
<dbReference type="GO" id="GO:0006397">
    <property type="term" value="P:mRNA processing"/>
    <property type="evidence" value="ECO:0007669"/>
    <property type="project" value="InterPro"/>
</dbReference>
<evidence type="ECO:0000256" key="4">
    <source>
        <dbReference type="ARBA" id="ARBA00022833"/>
    </source>
</evidence>
<feature type="region of interest" description="Disordered" evidence="7">
    <location>
        <begin position="178"/>
        <end position="206"/>
    </location>
</feature>
<evidence type="ECO:0000259" key="8">
    <source>
        <dbReference type="PROSITE" id="PS50158"/>
    </source>
</evidence>
<dbReference type="Pfam" id="PF08783">
    <property type="entry name" value="DWNN"/>
    <property type="match status" value="1"/>
</dbReference>
<sequence length="790" mass="87730">MAVYFKFKSAKDYDSIPIDGIFISVGNLKERIAQKKKLGRGTDFDLLISNAQTNEEYTDDAQSIPRNTSVLVRRVPARRHRPIVAEVIDEKVKDDVAKVTVPQTVASVLQSKQVDESEWGDDFGMDLYAMPESFSLQQLPALSQQLQPQQQQIGADKLEEDSRIKAFVDASATDWQRQTQESVWAGKTSGRGQERGSTTRFYGRNFGPEKKVPPPGYICHRCGIAGHFIQHCPTNGDPAFDVKRMRPPTGIPKSMLVANPDGSYALPSGTVGTLGPDEAVFKQEVEGLTSSKTLAHIPFELHCPLCKNVLKDAMLASKCCFQSYCDKCIRDRILSNRKCACGATNILADDLLPNKTLRDAITSLLQTSSATGSAERPGSLHMMQASGSQSMKIRSSSPSGSGSGSQNIGSAAIAPLTAGKASLTQEKQQHSLVISFTGKRPESKEQSAESVSRQGPGSRNVLGSQKNLVVEEVQQEPICDAAGGRRRPEPKQKSPNGEEDGYDRNTGFYEGGTLPYPIDPALSGGFWPGPQYALDSFRRPTLNPQYQMLGDYNIITRERFKARESELMRQKEYEQKFQKTDRSKISGSEVRGSSELKSRTANVSRTASRPTYDGNPKGEKLCRQRTGYTSPSPQPMKRKRYERRDETSLQHLEDKMGFEANERPEKRLEATVFSEIRFPTNFNDRLPKLVESEKSSENEDEGASSISSRSKGRRMALTTQDSYKRNVARKSVVNNGHLRLTSRGASKSRLDDQSGDAHDDAGKRNFKHKAMHVSSSRDVPDRNVKNRRRR</sequence>
<feature type="compositionally biased region" description="Basic and acidic residues" evidence="7">
    <location>
        <begin position="642"/>
        <end position="665"/>
    </location>
</feature>
<evidence type="ECO:0000313" key="11">
    <source>
        <dbReference type="Proteomes" id="UP000825935"/>
    </source>
</evidence>
<dbReference type="CDD" id="cd16620">
    <property type="entry name" value="vRING-HC-C4C4_RBBP6"/>
    <property type="match status" value="1"/>
</dbReference>
<keyword evidence="2" id="KW-0479">Metal-binding</keyword>
<dbReference type="PROSITE" id="PS50158">
    <property type="entry name" value="ZF_CCHC"/>
    <property type="match status" value="1"/>
</dbReference>
<dbReference type="PANTHER" id="PTHR15439">
    <property type="entry name" value="RETINOBLASTOMA-BINDING PROTEIN 6"/>
    <property type="match status" value="1"/>
</dbReference>
<feature type="compositionally biased region" description="Polar residues" evidence="7">
    <location>
        <begin position="385"/>
        <end position="394"/>
    </location>
</feature>
<comment type="subcellular location">
    <subcellularLocation>
        <location evidence="1">Nucleus</location>
    </subcellularLocation>
</comment>
<dbReference type="OrthoDB" id="106784at2759"/>
<dbReference type="GO" id="GO:0005634">
    <property type="term" value="C:nucleus"/>
    <property type="evidence" value="ECO:0007669"/>
    <property type="project" value="UniProtKB-SubCell"/>
</dbReference>
<dbReference type="InterPro" id="IPR033489">
    <property type="entry name" value="RBBP6"/>
</dbReference>
<evidence type="ECO:0000256" key="6">
    <source>
        <dbReference type="PROSITE-ProRule" id="PRU00047"/>
    </source>
</evidence>
<evidence type="ECO:0000256" key="7">
    <source>
        <dbReference type="SAM" id="MobiDB-lite"/>
    </source>
</evidence>
<accession>A0A8T2Q1L3</accession>
<dbReference type="InterPro" id="IPR001878">
    <property type="entry name" value="Znf_CCHC"/>
</dbReference>
<dbReference type="InterPro" id="IPR014891">
    <property type="entry name" value="DWNN_domain"/>
</dbReference>
<dbReference type="AlphaFoldDB" id="A0A8T2Q1L3"/>
<dbReference type="SUPFAM" id="SSF57756">
    <property type="entry name" value="Retrovirus zinc finger-like domains"/>
    <property type="match status" value="1"/>
</dbReference>
<organism evidence="10 11">
    <name type="scientific">Ceratopteris richardii</name>
    <name type="common">Triangle waterfern</name>
    <dbReference type="NCBI Taxonomy" id="49495"/>
    <lineage>
        <taxon>Eukaryota</taxon>
        <taxon>Viridiplantae</taxon>
        <taxon>Streptophyta</taxon>
        <taxon>Embryophyta</taxon>
        <taxon>Tracheophyta</taxon>
        <taxon>Polypodiopsida</taxon>
        <taxon>Polypodiidae</taxon>
        <taxon>Polypodiales</taxon>
        <taxon>Pteridineae</taxon>
        <taxon>Pteridaceae</taxon>
        <taxon>Parkerioideae</taxon>
        <taxon>Ceratopteris</taxon>
    </lineage>
</organism>
<feature type="compositionally biased region" description="Basic and acidic residues" evidence="7">
    <location>
        <begin position="685"/>
        <end position="697"/>
    </location>
</feature>
<feature type="compositionally biased region" description="Basic and acidic residues" evidence="7">
    <location>
        <begin position="748"/>
        <end position="763"/>
    </location>
</feature>
<dbReference type="EMBL" id="CM035444">
    <property type="protein sequence ID" value="KAH7277570.1"/>
    <property type="molecule type" value="Genomic_DNA"/>
</dbReference>
<dbReference type="GO" id="GO:0006511">
    <property type="term" value="P:ubiquitin-dependent protein catabolic process"/>
    <property type="evidence" value="ECO:0007669"/>
    <property type="project" value="TreeGrafter"/>
</dbReference>
<evidence type="ECO:0000256" key="1">
    <source>
        <dbReference type="ARBA" id="ARBA00004123"/>
    </source>
</evidence>
<evidence type="ECO:0000256" key="2">
    <source>
        <dbReference type="ARBA" id="ARBA00022723"/>
    </source>
</evidence>
<dbReference type="SMART" id="SM01180">
    <property type="entry name" value="DWNN"/>
    <property type="match status" value="1"/>
</dbReference>
<feature type="compositionally biased region" description="Polar residues" evidence="7">
    <location>
        <begin position="599"/>
        <end position="609"/>
    </location>
</feature>
<protein>
    <submittedName>
        <fullName evidence="10">Uncharacterized protein</fullName>
    </submittedName>
</protein>
<dbReference type="InterPro" id="IPR013083">
    <property type="entry name" value="Znf_RING/FYVE/PHD"/>
</dbReference>
<evidence type="ECO:0000259" key="9">
    <source>
        <dbReference type="PROSITE" id="PS51282"/>
    </source>
</evidence>
<dbReference type="Gene3D" id="3.30.40.10">
    <property type="entry name" value="Zinc/RING finger domain, C3HC4 (zinc finger)"/>
    <property type="match status" value="1"/>
</dbReference>
<keyword evidence="4" id="KW-0862">Zinc</keyword>
<dbReference type="GO" id="GO:0003676">
    <property type="term" value="F:nucleic acid binding"/>
    <property type="evidence" value="ECO:0007669"/>
    <property type="project" value="InterPro"/>
</dbReference>
<dbReference type="GO" id="GO:0016567">
    <property type="term" value="P:protein ubiquitination"/>
    <property type="evidence" value="ECO:0007669"/>
    <property type="project" value="InterPro"/>
</dbReference>
<feature type="region of interest" description="Disordered" evidence="7">
    <location>
        <begin position="368"/>
        <end position="408"/>
    </location>
</feature>
<dbReference type="Gene3D" id="4.10.60.10">
    <property type="entry name" value="Zinc finger, CCHC-type"/>
    <property type="match status" value="1"/>
</dbReference>
<reference evidence="10" key="1">
    <citation type="submission" date="2021-08" db="EMBL/GenBank/DDBJ databases">
        <title>WGS assembly of Ceratopteris richardii.</title>
        <authorList>
            <person name="Marchant D.B."/>
            <person name="Chen G."/>
            <person name="Jenkins J."/>
            <person name="Shu S."/>
            <person name="Leebens-Mack J."/>
            <person name="Grimwood J."/>
            <person name="Schmutz J."/>
            <person name="Soltis P."/>
            <person name="Soltis D."/>
            <person name="Chen Z.-H."/>
        </authorList>
    </citation>
    <scope>NUCLEOTIDE SEQUENCE</scope>
    <source>
        <strain evidence="10">Whitten #5841</strain>
        <tissue evidence="10">Leaf</tissue>
    </source>
</reference>
<proteinExistence type="predicted"/>
<dbReference type="InterPro" id="IPR036875">
    <property type="entry name" value="Znf_CCHC_sf"/>
</dbReference>
<feature type="region of interest" description="Disordered" evidence="7">
    <location>
        <begin position="573"/>
        <end position="665"/>
    </location>
</feature>
<dbReference type="Pfam" id="PF13696">
    <property type="entry name" value="zf-CCHC_2"/>
    <property type="match status" value="1"/>
</dbReference>
<dbReference type="PANTHER" id="PTHR15439:SF0">
    <property type="entry name" value="CELL DIVISION CYCLE AND APOPTOSIS REGULATOR PROTEIN 1-RELATED"/>
    <property type="match status" value="1"/>
</dbReference>
<dbReference type="Gene3D" id="3.10.20.90">
    <property type="entry name" value="Phosphatidylinositol 3-kinase Catalytic Subunit, Chain A, domain 1"/>
    <property type="match status" value="1"/>
</dbReference>
<dbReference type="Proteomes" id="UP000825935">
    <property type="component" value="Chromosome 39"/>
</dbReference>
<feature type="domain" description="DWNN" evidence="9">
    <location>
        <begin position="3"/>
        <end position="76"/>
    </location>
</feature>
<feature type="compositionally biased region" description="Polar residues" evidence="7">
    <location>
        <begin position="448"/>
        <end position="467"/>
    </location>
</feature>
<keyword evidence="3 6" id="KW-0863">Zinc-finger</keyword>
<feature type="domain" description="CCHC-type" evidence="8">
    <location>
        <begin position="219"/>
        <end position="233"/>
    </location>
</feature>
<dbReference type="InterPro" id="IPR025829">
    <property type="entry name" value="Zn_knuckle_CX2CX3GHX4C"/>
</dbReference>
<keyword evidence="5" id="KW-0539">Nucleus</keyword>
<feature type="region of interest" description="Disordered" evidence="7">
    <location>
        <begin position="436"/>
        <end position="506"/>
    </location>
</feature>
<dbReference type="SUPFAM" id="SSF57850">
    <property type="entry name" value="RING/U-box"/>
    <property type="match status" value="1"/>
</dbReference>
<feature type="compositionally biased region" description="Low complexity" evidence="7">
    <location>
        <begin position="395"/>
        <end position="408"/>
    </location>
</feature>
<gene>
    <name evidence="10" type="ORF">KP509_39G057400</name>
</gene>